<accession>A0A0A9CIR9</accession>
<evidence type="ECO:0000256" key="1">
    <source>
        <dbReference type="SAM" id="Phobius"/>
    </source>
</evidence>
<reference evidence="2" key="1">
    <citation type="submission" date="2014-09" db="EMBL/GenBank/DDBJ databases">
        <authorList>
            <person name="Magalhaes I.L.F."/>
            <person name="Oliveira U."/>
            <person name="Santos F.R."/>
            <person name="Vidigal T.H.D.A."/>
            <person name="Brescovit A.D."/>
            <person name="Santos A.J."/>
        </authorList>
    </citation>
    <scope>NUCLEOTIDE SEQUENCE</scope>
    <source>
        <tissue evidence="2">Shoot tissue taken approximately 20 cm above the soil surface</tissue>
    </source>
</reference>
<feature type="transmembrane region" description="Helical" evidence="1">
    <location>
        <begin position="12"/>
        <end position="30"/>
    </location>
</feature>
<keyword evidence="1" id="KW-0812">Transmembrane</keyword>
<evidence type="ECO:0000313" key="2">
    <source>
        <dbReference type="EMBL" id="JAD76164.1"/>
    </source>
</evidence>
<proteinExistence type="predicted"/>
<sequence>MMRCVLLWPLSNRFLLSGAAEVLLICMIWLKMCGIYEQFPCMIGGIQWRILVLLPVYLGRLTIVLLQLDGNLGDLLYGLYPDVG</sequence>
<keyword evidence="1" id="KW-0472">Membrane</keyword>
<keyword evidence="1" id="KW-1133">Transmembrane helix</keyword>
<protein>
    <submittedName>
        <fullName evidence="2">Uncharacterized protein</fullName>
    </submittedName>
</protein>
<name>A0A0A9CIR9_ARUDO</name>
<feature type="transmembrane region" description="Helical" evidence="1">
    <location>
        <begin position="50"/>
        <end position="68"/>
    </location>
</feature>
<dbReference type="EMBL" id="GBRH01221731">
    <property type="protein sequence ID" value="JAD76164.1"/>
    <property type="molecule type" value="Transcribed_RNA"/>
</dbReference>
<reference evidence="2" key="2">
    <citation type="journal article" date="2015" name="Data Brief">
        <title>Shoot transcriptome of the giant reed, Arundo donax.</title>
        <authorList>
            <person name="Barrero R.A."/>
            <person name="Guerrero F.D."/>
            <person name="Moolhuijzen P."/>
            <person name="Goolsby J.A."/>
            <person name="Tidwell J."/>
            <person name="Bellgard S.E."/>
            <person name="Bellgard M.I."/>
        </authorList>
    </citation>
    <scope>NUCLEOTIDE SEQUENCE</scope>
    <source>
        <tissue evidence="2">Shoot tissue taken approximately 20 cm above the soil surface</tissue>
    </source>
</reference>
<organism evidence="2">
    <name type="scientific">Arundo donax</name>
    <name type="common">Giant reed</name>
    <name type="synonym">Donax arundinaceus</name>
    <dbReference type="NCBI Taxonomy" id="35708"/>
    <lineage>
        <taxon>Eukaryota</taxon>
        <taxon>Viridiplantae</taxon>
        <taxon>Streptophyta</taxon>
        <taxon>Embryophyta</taxon>
        <taxon>Tracheophyta</taxon>
        <taxon>Spermatophyta</taxon>
        <taxon>Magnoliopsida</taxon>
        <taxon>Liliopsida</taxon>
        <taxon>Poales</taxon>
        <taxon>Poaceae</taxon>
        <taxon>PACMAD clade</taxon>
        <taxon>Arundinoideae</taxon>
        <taxon>Arundineae</taxon>
        <taxon>Arundo</taxon>
    </lineage>
</organism>
<dbReference type="AlphaFoldDB" id="A0A0A9CIR9"/>